<dbReference type="EMBL" id="KK914326">
    <property type="protein sequence ID" value="KDP40997.1"/>
    <property type="molecule type" value="Genomic_DNA"/>
</dbReference>
<protein>
    <submittedName>
        <fullName evidence="2">Uncharacterized protein</fullName>
    </submittedName>
</protein>
<feature type="region of interest" description="Disordered" evidence="1">
    <location>
        <begin position="136"/>
        <end position="183"/>
    </location>
</feature>
<dbReference type="AlphaFoldDB" id="A0A067KXW1"/>
<accession>A0A067KXW1</accession>
<organism evidence="2 3">
    <name type="scientific">Jatropha curcas</name>
    <name type="common">Barbados nut</name>
    <dbReference type="NCBI Taxonomy" id="180498"/>
    <lineage>
        <taxon>Eukaryota</taxon>
        <taxon>Viridiplantae</taxon>
        <taxon>Streptophyta</taxon>
        <taxon>Embryophyta</taxon>
        <taxon>Tracheophyta</taxon>
        <taxon>Spermatophyta</taxon>
        <taxon>Magnoliopsida</taxon>
        <taxon>eudicotyledons</taxon>
        <taxon>Gunneridae</taxon>
        <taxon>Pentapetalae</taxon>
        <taxon>rosids</taxon>
        <taxon>fabids</taxon>
        <taxon>Malpighiales</taxon>
        <taxon>Euphorbiaceae</taxon>
        <taxon>Crotonoideae</taxon>
        <taxon>Jatropheae</taxon>
        <taxon>Jatropha</taxon>
    </lineage>
</organism>
<keyword evidence="3" id="KW-1185">Reference proteome</keyword>
<proteinExistence type="predicted"/>
<dbReference type="Proteomes" id="UP000027138">
    <property type="component" value="Unassembled WGS sequence"/>
</dbReference>
<gene>
    <name evidence="2" type="ORF">JCGZ_03793</name>
</gene>
<name>A0A067KXW1_JATCU</name>
<evidence type="ECO:0000313" key="2">
    <source>
        <dbReference type="EMBL" id="KDP40997.1"/>
    </source>
</evidence>
<reference evidence="2 3" key="1">
    <citation type="journal article" date="2014" name="PLoS ONE">
        <title>Global Analysis of Gene Expression Profiles in Physic Nut (Jatropha curcas L.) Seedlings Exposed to Salt Stress.</title>
        <authorList>
            <person name="Zhang L."/>
            <person name="Zhang C."/>
            <person name="Wu P."/>
            <person name="Chen Y."/>
            <person name="Li M."/>
            <person name="Jiang H."/>
            <person name="Wu G."/>
        </authorList>
    </citation>
    <scope>NUCLEOTIDE SEQUENCE [LARGE SCALE GENOMIC DNA]</scope>
    <source>
        <strain evidence="3">cv. GZQX0401</strain>
        <tissue evidence="2">Young leaves</tissue>
    </source>
</reference>
<evidence type="ECO:0000313" key="3">
    <source>
        <dbReference type="Proteomes" id="UP000027138"/>
    </source>
</evidence>
<feature type="compositionally biased region" description="Gly residues" evidence="1">
    <location>
        <begin position="148"/>
        <end position="157"/>
    </location>
</feature>
<evidence type="ECO:0000256" key="1">
    <source>
        <dbReference type="SAM" id="MobiDB-lite"/>
    </source>
</evidence>
<sequence>MNLPRDRAWKFSRKYAYTTLEIGVFRQLLNGLTWDQHQQRDKRVRGSSGSMALDTTVVVGKLEHRLGASFSFILDCTSQPAQGMLEIHLVSLHRMSPPGCTHVSIADYNEVSYLYEVACLKLAVARLSNKHVSRASMEPPAGRARGVQCGGHAGRGAGRWPDIVEESEESGRDGSEETESNIS</sequence>